<name>A0A4R3NSZ9_9HYPH</name>
<comment type="caution">
    <text evidence="1">The sequence shown here is derived from an EMBL/GenBank/DDBJ whole genome shotgun (WGS) entry which is preliminary data.</text>
</comment>
<protein>
    <submittedName>
        <fullName evidence="1">Uncharacterized protein DUF1018</fullName>
    </submittedName>
</protein>
<dbReference type="EMBL" id="SMAR01000012">
    <property type="protein sequence ID" value="TCT39604.1"/>
    <property type="molecule type" value="Genomic_DNA"/>
</dbReference>
<proteinExistence type="predicted"/>
<keyword evidence="2" id="KW-1185">Reference proteome</keyword>
<evidence type="ECO:0000313" key="2">
    <source>
        <dbReference type="Proteomes" id="UP000295097"/>
    </source>
</evidence>
<sequence>MTVYRTIHAISNKLGLDDEARRGVYQRVSGKPKLTLMNETERQAVADELKRLDDDRRPDGRRKLTGPFAPKLQALWIAAWNLGIVSNRDDKALLAFVKRQTGIDHTRFLYYGDDAAKAIEALKGWMTREADVDWHVDRNCSIWRQADGYRIAMAQWFLLKMQPENFWPEIWSISGHRSGDRNLSRAEWITVMNALGSQIRGRKG</sequence>
<dbReference type="InterPro" id="IPR009363">
    <property type="entry name" value="Phage_Mu_Gp16"/>
</dbReference>
<dbReference type="Pfam" id="PF06252">
    <property type="entry name" value="GemA"/>
    <property type="match status" value="1"/>
</dbReference>
<gene>
    <name evidence="1" type="ORF">EDC90_1012102</name>
</gene>
<reference evidence="1 2" key="1">
    <citation type="submission" date="2019-03" db="EMBL/GenBank/DDBJ databases">
        <title>Freshwater and sediment microbial communities from various areas in North America, analyzing microbe dynamics in response to fracking.</title>
        <authorList>
            <person name="Lamendella R."/>
        </authorList>
    </citation>
    <scope>NUCLEOTIDE SEQUENCE [LARGE SCALE GENOMIC DNA]</scope>
    <source>
        <strain evidence="1 2">175.2</strain>
    </source>
</reference>
<dbReference type="AlphaFoldDB" id="A0A4R3NSZ9"/>
<dbReference type="OrthoDB" id="7353918at2"/>
<accession>A0A4R3NSZ9</accession>
<evidence type="ECO:0000313" key="1">
    <source>
        <dbReference type="EMBL" id="TCT39604.1"/>
    </source>
</evidence>
<dbReference type="RefSeq" id="WP_132311085.1">
    <property type="nucleotide sequence ID" value="NZ_SMAR01000012.1"/>
</dbReference>
<organism evidence="1 2">
    <name type="scientific">Martelella mediterranea</name>
    <dbReference type="NCBI Taxonomy" id="293089"/>
    <lineage>
        <taxon>Bacteria</taxon>
        <taxon>Pseudomonadati</taxon>
        <taxon>Pseudomonadota</taxon>
        <taxon>Alphaproteobacteria</taxon>
        <taxon>Hyphomicrobiales</taxon>
        <taxon>Aurantimonadaceae</taxon>
        <taxon>Martelella</taxon>
    </lineage>
</organism>
<dbReference type="Proteomes" id="UP000295097">
    <property type="component" value="Unassembled WGS sequence"/>
</dbReference>